<dbReference type="SUPFAM" id="SSF50978">
    <property type="entry name" value="WD40 repeat-like"/>
    <property type="match status" value="1"/>
</dbReference>
<dbReference type="InterPro" id="IPR015943">
    <property type="entry name" value="WD40/YVTN_repeat-like_dom_sf"/>
</dbReference>
<sequence length="431" mass="47656">MKVIPHSISPHFFLRKPLAATLYTSLHPSDPPSTTNHSFPQPTMIELIKSIHAHTDKAWSVAPHQTLPLLASASSDKTSRIYKLSESQNFPQVATLADTHKRSVRAVSFKPQLLSLESDFIDLPALASGSFDATISIWGIEEPEEMDMIEEGTYEDEEGAVVNKEVELLTSPSNEWNLMALIEGHENEVKAVAWNWSGRYLASCSRDKTVWIWETDPETLEEFECVSVLSDHDQDIKHIVFHPLHNLLASSSYDDTIRLYNQDDDDDDWSCVAILNGHQGTVWCSAFEHPRAASAVDGRTRLVSASDDSTVRVWSSTSAVEVSKSGNTLPSSIKHGSADMEWVLDLTLPPVHKFAVYSVSWSNTSGRIASVGADGQIAVYKESADGWQVESTFQGAHGVHEINCVAWCKLASGEEILSTCGDDGHVNLWRL</sequence>
<dbReference type="SMART" id="SM00320">
    <property type="entry name" value="WD40"/>
    <property type="match status" value="7"/>
</dbReference>
<dbReference type="PANTHER" id="PTHR19920:SF0">
    <property type="entry name" value="CYTOSOLIC IRON-SULFUR PROTEIN ASSEMBLY PROTEIN CIAO1-RELATED"/>
    <property type="match status" value="1"/>
</dbReference>
<protein>
    <recommendedName>
        <fullName evidence="3">Probable cytosolic iron-sulfur protein assembly protein 1</fullName>
    </recommendedName>
</protein>
<gene>
    <name evidence="3" type="primary">CIA1</name>
    <name evidence="5" type="ORF">PUMCH_003729</name>
</gene>
<proteinExistence type="inferred from homology"/>
<dbReference type="InterPro" id="IPR001680">
    <property type="entry name" value="WD40_rpt"/>
</dbReference>
<feature type="repeat" description="WD" evidence="4">
    <location>
        <begin position="182"/>
        <end position="214"/>
    </location>
</feature>
<accession>A0AAX4HD87</accession>
<dbReference type="Proteomes" id="UP001338582">
    <property type="component" value="Chromosome 4"/>
</dbReference>
<keyword evidence="1 4" id="KW-0853">WD repeat</keyword>
<name>A0AAX4HD87_9ASCO</name>
<comment type="function">
    <text evidence="3">Essential component of the cytosolic iron-sulfur (Fe/S) protein assembly machinery. Required for the maturation of extramitochondrial Fe/S proteins.</text>
</comment>
<evidence type="ECO:0000256" key="2">
    <source>
        <dbReference type="ARBA" id="ARBA00022737"/>
    </source>
</evidence>
<dbReference type="GO" id="GO:0016226">
    <property type="term" value="P:iron-sulfur cluster assembly"/>
    <property type="evidence" value="ECO:0007669"/>
    <property type="project" value="UniProtKB-UniRule"/>
</dbReference>
<dbReference type="AlphaFoldDB" id="A0AAX4HD87"/>
<comment type="similarity">
    <text evidence="3">Belongs to the WD repeat CIA1 family.</text>
</comment>
<keyword evidence="6" id="KW-1185">Reference proteome</keyword>
<dbReference type="PRINTS" id="PR00320">
    <property type="entry name" value="GPROTEINBRPT"/>
</dbReference>
<dbReference type="Gene3D" id="2.130.10.10">
    <property type="entry name" value="YVTN repeat-like/Quinoprotein amine dehydrogenase"/>
    <property type="match status" value="1"/>
</dbReference>
<dbReference type="InterPro" id="IPR028608">
    <property type="entry name" value="CIAO1/Cia1"/>
</dbReference>
<evidence type="ECO:0000313" key="6">
    <source>
        <dbReference type="Proteomes" id="UP001338582"/>
    </source>
</evidence>
<dbReference type="Pfam" id="PF00400">
    <property type="entry name" value="WD40"/>
    <property type="match status" value="6"/>
</dbReference>
<dbReference type="GO" id="GO:0097361">
    <property type="term" value="C:cytosolic [4Fe-4S] assembly targeting complex"/>
    <property type="evidence" value="ECO:0007669"/>
    <property type="project" value="InterPro"/>
</dbReference>
<dbReference type="PROSITE" id="PS50082">
    <property type="entry name" value="WD_REPEATS_2"/>
    <property type="match status" value="3"/>
</dbReference>
<dbReference type="EMBL" id="CP138897">
    <property type="protein sequence ID" value="WPK26376.1"/>
    <property type="molecule type" value="Genomic_DNA"/>
</dbReference>
<feature type="repeat" description="WD" evidence="4">
    <location>
        <begin position="302"/>
        <end position="324"/>
    </location>
</feature>
<feature type="repeat" description="WD" evidence="4">
    <location>
        <begin position="229"/>
        <end position="261"/>
    </location>
</feature>
<organism evidence="5 6">
    <name type="scientific">Australozyma saopauloensis</name>
    <dbReference type="NCBI Taxonomy" id="291208"/>
    <lineage>
        <taxon>Eukaryota</taxon>
        <taxon>Fungi</taxon>
        <taxon>Dikarya</taxon>
        <taxon>Ascomycota</taxon>
        <taxon>Saccharomycotina</taxon>
        <taxon>Pichiomycetes</taxon>
        <taxon>Metschnikowiaceae</taxon>
        <taxon>Australozyma</taxon>
    </lineage>
</organism>
<dbReference type="InterPro" id="IPR036322">
    <property type="entry name" value="WD40_repeat_dom_sf"/>
</dbReference>
<evidence type="ECO:0000256" key="3">
    <source>
        <dbReference type="HAMAP-Rule" id="MF_03037"/>
    </source>
</evidence>
<evidence type="ECO:0000256" key="1">
    <source>
        <dbReference type="ARBA" id="ARBA00022574"/>
    </source>
</evidence>
<dbReference type="PANTHER" id="PTHR19920">
    <property type="entry name" value="WD40 PROTEIN CIAO1"/>
    <property type="match status" value="1"/>
</dbReference>
<dbReference type="PROSITE" id="PS50294">
    <property type="entry name" value="WD_REPEATS_REGION"/>
    <property type="match status" value="2"/>
</dbReference>
<dbReference type="InterPro" id="IPR020472">
    <property type="entry name" value="WD40_PAC1"/>
</dbReference>
<dbReference type="HAMAP" id="MF_03037">
    <property type="entry name" value="ciao1"/>
    <property type="match status" value="1"/>
</dbReference>
<evidence type="ECO:0000313" key="5">
    <source>
        <dbReference type="EMBL" id="WPK26376.1"/>
    </source>
</evidence>
<dbReference type="CDD" id="cd00200">
    <property type="entry name" value="WD40"/>
    <property type="match status" value="1"/>
</dbReference>
<reference evidence="5 6" key="1">
    <citation type="submission" date="2023-10" db="EMBL/GenBank/DDBJ databases">
        <title>Draft Genome Sequence of Candida saopaulonensis from a very Premature Infant with Sepsis.</title>
        <authorList>
            <person name="Ning Y."/>
            <person name="Dai R."/>
            <person name="Xiao M."/>
            <person name="Xu Y."/>
            <person name="Yan Q."/>
            <person name="Zhang L."/>
        </authorList>
    </citation>
    <scope>NUCLEOTIDE SEQUENCE [LARGE SCALE GENOMIC DNA]</scope>
    <source>
        <strain evidence="5 6">19XY460</strain>
    </source>
</reference>
<keyword evidence="2" id="KW-0677">Repeat</keyword>
<evidence type="ECO:0000256" key="4">
    <source>
        <dbReference type="PROSITE-ProRule" id="PRU00221"/>
    </source>
</evidence>